<dbReference type="AlphaFoldDB" id="A0A372MD66"/>
<keyword evidence="2" id="KW-1185">Reference proteome</keyword>
<keyword evidence="1" id="KW-0067">ATP-binding</keyword>
<dbReference type="Proteomes" id="UP000264002">
    <property type="component" value="Unassembled WGS sequence"/>
</dbReference>
<name>A0A372MD66_9SPIR</name>
<proteinExistence type="predicted"/>
<protein>
    <submittedName>
        <fullName evidence="1">ATP-binding protein</fullName>
    </submittedName>
</protein>
<dbReference type="SUPFAM" id="SSF52540">
    <property type="entry name" value="P-loop containing nucleoside triphosphate hydrolases"/>
    <property type="match status" value="1"/>
</dbReference>
<accession>A0A372MD66</accession>
<comment type="caution">
    <text evidence="1">The sequence shown here is derived from an EMBL/GenBank/DDBJ whole genome shotgun (WGS) entry which is preliminary data.</text>
</comment>
<organism evidence="1 2">
    <name type="scientific">Sphaerochaeta halotolerans</name>
    <dbReference type="NCBI Taxonomy" id="2293840"/>
    <lineage>
        <taxon>Bacteria</taxon>
        <taxon>Pseudomonadati</taxon>
        <taxon>Spirochaetota</taxon>
        <taxon>Spirochaetia</taxon>
        <taxon>Spirochaetales</taxon>
        <taxon>Sphaerochaetaceae</taxon>
        <taxon>Sphaerochaeta</taxon>
    </lineage>
</organism>
<dbReference type="Gene3D" id="3.40.50.300">
    <property type="entry name" value="P-loop containing nucleotide triphosphate hydrolases"/>
    <property type="match status" value="2"/>
</dbReference>
<evidence type="ECO:0000313" key="1">
    <source>
        <dbReference type="EMBL" id="RFU93722.1"/>
    </source>
</evidence>
<dbReference type="PANTHER" id="PTHR40396:SF1">
    <property type="entry name" value="ATPASE AAA-TYPE CORE DOMAIN-CONTAINING PROTEIN"/>
    <property type="match status" value="1"/>
</dbReference>
<dbReference type="PANTHER" id="PTHR40396">
    <property type="entry name" value="ATPASE-LIKE PROTEIN"/>
    <property type="match status" value="1"/>
</dbReference>
<reference evidence="1 2" key="2">
    <citation type="submission" date="2018-09" db="EMBL/GenBank/DDBJ databases">
        <title>Genome of Sphaerochaeta halotolerans strain 4-11.</title>
        <authorList>
            <person name="Nazina T.N."/>
            <person name="Sokolova D.S."/>
        </authorList>
    </citation>
    <scope>NUCLEOTIDE SEQUENCE [LARGE SCALE GENOMIC DNA]</scope>
    <source>
        <strain evidence="1 2">4-11</strain>
    </source>
</reference>
<keyword evidence="1" id="KW-0547">Nucleotide-binding</keyword>
<evidence type="ECO:0000313" key="2">
    <source>
        <dbReference type="Proteomes" id="UP000264002"/>
    </source>
</evidence>
<reference evidence="2" key="1">
    <citation type="submission" date="2018-08" db="EMBL/GenBank/DDBJ databases">
        <authorList>
            <person name="Grouzdev D.S."/>
            <person name="Krutkina M.S."/>
        </authorList>
    </citation>
    <scope>NUCLEOTIDE SEQUENCE [LARGE SCALE GENOMIC DNA]</scope>
    <source>
        <strain evidence="2">4-11</strain>
    </source>
</reference>
<dbReference type="RefSeq" id="WP_117331529.1">
    <property type="nucleotide sequence ID" value="NZ_QUWK01000022.1"/>
</dbReference>
<sequence length="475" mass="52916">MKSASVRITNVTIHNLKNVMNGSLSFENGRKNYRASILGLYGQNGSGKTALIDSLELLKHALCGGTIPKKFTDYINVESEVATLCYEFEIMTREGITTVSYQFSIKSVSDTSETNVDSIQPSEIGKRVCIFNELIKCPILSDKKIRMGKLIDTDTTELFIPLPKKQLLIGDTKKTSTDLLIAKKLASSQSRSFVFSREFLNAVRSNVKYSVNPDKELVYYASIIESLVNFGNHELFIINTTNSGHISLNAQPLVFKLSEGGVGAISSMMIPLNEPAVIPQKAKDVVTKVISNMNVVLKRIVPGLTISIKDLGTQVLDNGETGSRVQLISHKNNKEIPLCYESEGIKKIVSILQLLIVVYNQPSITLAIDELDSGVFEYLLGELLRIISEKGKGQLIFTSHNLRPLETLDRGFIAFTTTNPQNRFVRLINVKENNNLRDFYYRDIMLGEQSEELYEQTNNSEIALSFREAGEYSGS</sequence>
<gene>
    <name evidence="1" type="ORF">DYP60_13415</name>
</gene>
<dbReference type="EMBL" id="QUWK01000022">
    <property type="protein sequence ID" value="RFU93722.1"/>
    <property type="molecule type" value="Genomic_DNA"/>
</dbReference>
<dbReference type="GO" id="GO:0005524">
    <property type="term" value="F:ATP binding"/>
    <property type="evidence" value="ECO:0007669"/>
    <property type="project" value="UniProtKB-KW"/>
</dbReference>
<dbReference type="InterPro" id="IPR027417">
    <property type="entry name" value="P-loop_NTPase"/>
</dbReference>